<feature type="chain" id="PRO_5007163944" description="Outer membrane protein" evidence="1">
    <location>
        <begin position="27"/>
        <end position="236"/>
    </location>
</feature>
<dbReference type="PANTHER" id="PTHR34387:SF1">
    <property type="entry name" value="PERIPLASMIC IMMUNOGENIC PROTEIN"/>
    <property type="match status" value="1"/>
</dbReference>
<dbReference type="Gene3D" id="3.30.110.170">
    <property type="entry name" value="Protein of unknown function (DUF541), domain 1"/>
    <property type="match status" value="1"/>
</dbReference>
<comment type="caution">
    <text evidence="2">The sequence shown here is derived from an EMBL/GenBank/DDBJ whole genome shotgun (WGS) entry which is preliminary data.</text>
</comment>
<dbReference type="PATRIC" id="fig|121290.4.peg.1457"/>
<proteinExistence type="predicted"/>
<feature type="signal peptide" evidence="1">
    <location>
        <begin position="1"/>
        <end position="26"/>
    </location>
</feature>
<evidence type="ECO:0000313" key="2">
    <source>
        <dbReference type="EMBL" id="KWT65999.1"/>
    </source>
</evidence>
<dbReference type="InterPro" id="IPR052022">
    <property type="entry name" value="26kDa_periplasmic_antigen"/>
</dbReference>
<dbReference type="RefSeq" id="WP_068463127.1">
    <property type="nucleotide sequence ID" value="NZ_LMTR01000074.1"/>
</dbReference>
<dbReference type="AlphaFoldDB" id="A0A120CUC0"/>
<dbReference type="GO" id="GO:0006974">
    <property type="term" value="P:DNA damage response"/>
    <property type="evidence" value="ECO:0007669"/>
    <property type="project" value="TreeGrafter"/>
</dbReference>
<sequence>MRFFTAHFRPAMAGLALLGFASGAQADDDKSRRTVTVTASGSVTVEPDRARISSGVTAEGKTAREALTVNSAAMRKVIDELKGAGIDAKDIQTSQFRVEPRYTRPMEGQAPAIDGYSVSNEVQVLVRDLDKLGDIFDRLVTAGANRSAGLNFEVSKAETLLDDARKEAVANARRRAELFAAAAGASVGEVLTITEGGGEGPRPMFMSARAMKADAAPIERGTETLEASVTITWALK</sequence>
<evidence type="ECO:0000313" key="3">
    <source>
        <dbReference type="Proteomes" id="UP000059074"/>
    </source>
</evidence>
<evidence type="ECO:0000256" key="1">
    <source>
        <dbReference type="SAM" id="SignalP"/>
    </source>
</evidence>
<organism evidence="2 3">
    <name type="scientific">Hyphomicrobium sulfonivorans</name>
    <dbReference type="NCBI Taxonomy" id="121290"/>
    <lineage>
        <taxon>Bacteria</taxon>
        <taxon>Pseudomonadati</taxon>
        <taxon>Pseudomonadota</taxon>
        <taxon>Alphaproteobacteria</taxon>
        <taxon>Hyphomicrobiales</taxon>
        <taxon>Hyphomicrobiaceae</taxon>
        <taxon>Hyphomicrobium</taxon>
    </lineage>
</organism>
<dbReference type="OrthoDB" id="9813144at2"/>
<accession>A0A120CUC0</accession>
<dbReference type="Gene3D" id="3.30.70.2970">
    <property type="entry name" value="Protein of unknown function (DUF541), domain 2"/>
    <property type="match status" value="1"/>
</dbReference>
<reference evidence="2 3" key="1">
    <citation type="submission" date="2015-10" db="EMBL/GenBank/DDBJ databases">
        <title>Transcriptomic analysis of a linuron degrading triple-species bacterial consortium.</title>
        <authorList>
            <person name="Albers P."/>
        </authorList>
    </citation>
    <scope>NUCLEOTIDE SEQUENCE [LARGE SCALE GENOMIC DNA]</scope>
    <source>
        <strain evidence="2 3">WDL6</strain>
    </source>
</reference>
<protein>
    <recommendedName>
        <fullName evidence="4">Outer membrane protein</fullName>
    </recommendedName>
</protein>
<evidence type="ECO:0008006" key="4">
    <source>
        <dbReference type="Google" id="ProtNLM"/>
    </source>
</evidence>
<dbReference type="PANTHER" id="PTHR34387">
    <property type="entry name" value="SLR1258 PROTEIN"/>
    <property type="match status" value="1"/>
</dbReference>
<keyword evidence="1" id="KW-0732">Signal</keyword>
<dbReference type="Proteomes" id="UP000059074">
    <property type="component" value="Unassembled WGS sequence"/>
</dbReference>
<dbReference type="InterPro" id="IPR007497">
    <property type="entry name" value="SIMPL/DUF541"/>
</dbReference>
<dbReference type="EMBL" id="LMTR01000074">
    <property type="protein sequence ID" value="KWT65999.1"/>
    <property type="molecule type" value="Genomic_DNA"/>
</dbReference>
<keyword evidence="3" id="KW-1185">Reference proteome</keyword>
<name>A0A120CUC0_HYPSL</name>
<gene>
    <name evidence="2" type="ORF">APY04_2586</name>
</gene>
<dbReference type="Pfam" id="PF04402">
    <property type="entry name" value="SIMPL"/>
    <property type="match status" value="1"/>
</dbReference>